<gene>
    <name evidence="1" type="ORF">SMRZ_LOCUS21324</name>
</gene>
<keyword evidence="2" id="KW-1185">Reference proteome</keyword>
<name>A0A183MZ49_9TREM</name>
<protein>
    <submittedName>
        <fullName evidence="1">Uncharacterized protein</fullName>
    </submittedName>
</protein>
<evidence type="ECO:0000313" key="1">
    <source>
        <dbReference type="EMBL" id="VDP39099.1"/>
    </source>
</evidence>
<dbReference type="Proteomes" id="UP000277204">
    <property type="component" value="Unassembled WGS sequence"/>
</dbReference>
<proteinExistence type="predicted"/>
<evidence type="ECO:0000313" key="2">
    <source>
        <dbReference type="Proteomes" id="UP000277204"/>
    </source>
</evidence>
<dbReference type="EMBL" id="UZAI01018658">
    <property type="protein sequence ID" value="VDP39099.1"/>
    <property type="molecule type" value="Genomic_DNA"/>
</dbReference>
<reference evidence="1 2" key="1">
    <citation type="submission" date="2018-11" db="EMBL/GenBank/DDBJ databases">
        <authorList>
            <consortium name="Pathogen Informatics"/>
        </authorList>
    </citation>
    <scope>NUCLEOTIDE SEQUENCE [LARGE SCALE GENOMIC DNA]</scope>
    <source>
        <strain evidence="1 2">Zambia</strain>
    </source>
</reference>
<dbReference type="AlphaFoldDB" id="A0A183MZ49"/>
<accession>A0A183MZ49</accession>
<organism evidence="1 2">
    <name type="scientific">Schistosoma margrebowiei</name>
    <dbReference type="NCBI Taxonomy" id="48269"/>
    <lineage>
        <taxon>Eukaryota</taxon>
        <taxon>Metazoa</taxon>
        <taxon>Spiralia</taxon>
        <taxon>Lophotrochozoa</taxon>
        <taxon>Platyhelminthes</taxon>
        <taxon>Trematoda</taxon>
        <taxon>Digenea</taxon>
        <taxon>Strigeidida</taxon>
        <taxon>Schistosomatoidea</taxon>
        <taxon>Schistosomatidae</taxon>
        <taxon>Schistosoma</taxon>
    </lineage>
</organism>
<sequence>MLQYSGHEEVDLMLSKEAHNALIRWDPRSSKHTSKQARTGLKLILSNVMHSPMIAMTIIKISFTTG</sequence>